<dbReference type="PANTHER" id="PTHR37833">
    <property type="entry name" value="LIPOPROTEIN-RELATED"/>
    <property type="match status" value="1"/>
</dbReference>
<dbReference type="OrthoDB" id="826619at2"/>
<dbReference type="Pfam" id="PF07610">
    <property type="entry name" value="DUF1573"/>
    <property type="match status" value="1"/>
</dbReference>
<evidence type="ECO:0000313" key="3">
    <source>
        <dbReference type="Proteomes" id="UP000293874"/>
    </source>
</evidence>
<dbReference type="AlphaFoldDB" id="A0A4V2EZ84"/>
<protein>
    <submittedName>
        <fullName evidence="2">Uncharacterized protein DUF1573</fullName>
    </submittedName>
</protein>
<dbReference type="Gene3D" id="2.60.40.10">
    <property type="entry name" value="Immunoglobulins"/>
    <property type="match status" value="1"/>
</dbReference>
<dbReference type="PANTHER" id="PTHR37833:SF1">
    <property type="entry name" value="SIGNAL PEPTIDE PROTEIN"/>
    <property type="match status" value="1"/>
</dbReference>
<feature type="signal peptide" evidence="1">
    <location>
        <begin position="1"/>
        <end position="16"/>
    </location>
</feature>
<dbReference type="Proteomes" id="UP000293874">
    <property type="component" value="Unassembled WGS sequence"/>
</dbReference>
<accession>A0A4V2EZ84</accession>
<organism evidence="2 3">
    <name type="scientific">Pseudobacter ginsenosidimutans</name>
    <dbReference type="NCBI Taxonomy" id="661488"/>
    <lineage>
        <taxon>Bacteria</taxon>
        <taxon>Pseudomonadati</taxon>
        <taxon>Bacteroidota</taxon>
        <taxon>Chitinophagia</taxon>
        <taxon>Chitinophagales</taxon>
        <taxon>Chitinophagaceae</taxon>
        <taxon>Pseudobacter</taxon>
    </lineage>
</organism>
<dbReference type="PROSITE" id="PS51257">
    <property type="entry name" value="PROKAR_LIPOPROTEIN"/>
    <property type="match status" value="1"/>
</dbReference>
<proteinExistence type="predicted"/>
<reference evidence="2 3" key="1">
    <citation type="submission" date="2019-02" db="EMBL/GenBank/DDBJ databases">
        <title>Genomic Encyclopedia of Type Strains, Phase IV (KMG-IV): sequencing the most valuable type-strain genomes for metagenomic binning, comparative biology and taxonomic classification.</title>
        <authorList>
            <person name="Goeker M."/>
        </authorList>
    </citation>
    <scope>NUCLEOTIDE SEQUENCE [LARGE SCALE GENOMIC DNA]</scope>
    <source>
        <strain evidence="2 3">DSM 18116</strain>
    </source>
</reference>
<comment type="caution">
    <text evidence="2">The sequence shown here is derived from an EMBL/GenBank/DDBJ whole genome shotgun (WGS) entry which is preliminary data.</text>
</comment>
<dbReference type="RefSeq" id="WP_158644163.1">
    <property type="nucleotide sequence ID" value="NZ_CP042431.1"/>
</dbReference>
<sequence>MKIAFSLIIVAALATACGNSEQTYKQPELINSKELTDIQWINPNVDLGKINEGQMVEVVFRFKNTGKKPLVIRGVHPGCGCTVANPPAEPIAPGAEGEIKATFDSKGRAGVNHKSISVDANTNGSQTHEVSFNVEVVPTKK</sequence>
<keyword evidence="1" id="KW-0732">Signal</keyword>
<evidence type="ECO:0000313" key="2">
    <source>
        <dbReference type="EMBL" id="RZS65600.1"/>
    </source>
</evidence>
<feature type="chain" id="PRO_5020925411" evidence="1">
    <location>
        <begin position="17"/>
        <end position="141"/>
    </location>
</feature>
<dbReference type="InterPro" id="IPR011467">
    <property type="entry name" value="DUF1573"/>
</dbReference>
<dbReference type="InterPro" id="IPR013783">
    <property type="entry name" value="Ig-like_fold"/>
</dbReference>
<gene>
    <name evidence="2" type="ORF">EV199_5775</name>
</gene>
<evidence type="ECO:0000256" key="1">
    <source>
        <dbReference type="SAM" id="SignalP"/>
    </source>
</evidence>
<dbReference type="EMBL" id="SGXA01000005">
    <property type="protein sequence ID" value="RZS65600.1"/>
    <property type="molecule type" value="Genomic_DNA"/>
</dbReference>
<name>A0A4V2EZ84_9BACT</name>
<keyword evidence="3" id="KW-1185">Reference proteome</keyword>